<reference evidence="1 2" key="1">
    <citation type="journal article" date="2011" name="J. Bacteriol.">
        <title>Draft genome sequence of the polycyclic aromatic hydrocarbon-degrading, genetically engineered bioluminescent bioreporter Pseudomonas fluorescens HK44.</title>
        <authorList>
            <person name="Chauhan A."/>
            <person name="Layton A.C."/>
            <person name="Williams D.E."/>
            <person name="Smartt A.E."/>
            <person name="Ripp S."/>
            <person name="Karpinets T.V."/>
            <person name="Brown S.D."/>
            <person name="Sayler G.S."/>
        </authorList>
    </citation>
    <scope>NUCLEOTIDE SEQUENCE [LARGE SCALE GENOMIC DNA]</scope>
    <source>
        <strain evidence="1 2">HK44</strain>
    </source>
</reference>
<dbReference type="HOGENOM" id="CLU_3065206_0_0_6"/>
<evidence type="ECO:0000313" key="2">
    <source>
        <dbReference type="Proteomes" id="UP000022611"/>
    </source>
</evidence>
<dbReference type="EMBL" id="AFOY02000004">
    <property type="protein sequence ID" value="EXF96273.1"/>
    <property type="molecule type" value="Genomic_DNA"/>
</dbReference>
<dbReference type="RefSeq" id="WP_019689897.1">
    <property type="nucleotide sequence ID" value="NZ_AFOY02000004.1"/>
</dbReference>
<sequence length="53" mass="6045">MLKITVNPNCKYGEGFLAYGKTTCNPYEYGSNEAFSWQLGFDDARHDRHGDPE</sequence>
<dbReference type="AlphaFoldDB" id="A0A010T031"/>
<evidence type="ECO:0000313" key="1">
    <source>
        <dbReference type="EMBL" id="EXF96273.1"/>
    </source>
</evidence>
<name>A0A010T031_PSEFL</name>
<dbReference type="PATRIC" id="fig|1042209.11.peg.605"/>
<gene>
    <name evidence="1" type="ORF">HK44_020405</name>
</gene>
<proteinExistence type="predicted"/>
<comment type="caution">
    <text evidence="1">The sequence shown here is derived from an EMBL/GenBank/DDBJ whole genome shotgun (WGS) entry which is preliminary data.</text>
</comment>
<accession>A0A010T031</accession>
<organism evidence="1 2">
    <name type="scientific">Pseudomonas fluorescens HK44</name>
    <dbReference type="NCBI Taxonomy" id="1042209"/>
    <lineage>
        <taxon>Bacteria</taxon>
        <taxon>Pseudomonadati</taxon>
        <taxon>Pseudomonadota</taxon>
        <taxon>Gammaproteobacteria</taxon>
        <taxon>Pseudomonadales</taxon>
        <taxon>Pseudomonadaceae</taxon>
        <taxon>Pseudomonas</taxon>
    </lineage>
</organism>
<dbReference type="Proteomes" id="UP000022611">
    <property type="component" value="Unassembled WGS sequence"/>
</dbReference>
<protein>
    <submittedName>
        <fullName evidence="1">Uncharacterized protein</fullName>
    </submittedName>
</protein>